<evidence type="ECO:0000256" key="12">
    <source>
        <dbReference type="ARBA" id="ARBA00022989"/>
    </source>
</evidence>
<evidence type="ECO:0000256" key="11">
    <source>
        <dbReference type="ARBA" id="ARBA00022927"/>
    </source>
</evidence>
<accession>A0A183H1Y4</accession>
<evidence type="ECO:0000313" key="19">
    <source>
        <dbReference type="EMBL" id="VDO29753.1"/>
    </source>
</evidence>
<evidence type="ECO:0000256" key="16">
    <source>
        <dbReference type="ARBA" id="ARBA00034438"/>
    </source>
</evidence>
<keyword evidence="10" id="KW-0862">Zinc</keyword>
<gene>
    <name evidence="19" type="ORF">OFLC_LOCUS1494</name>
</gene>
<keyword evidence="11" id="KW-0653">Protein transport</keyword>
<sequence length="256" mass="30261">MEVTTRVASLDRHMMNQAIREVAENSFKDWRSKFPLPIAIKLESIQNEILLIIDTLLWFNRLKSGYNLDESSKWQSVLHFMLSILAPYIQNRLLSSSCHHISWIHKMVAICRLANFLQLLYFYRKGGYQNLTERITRLKVAPRETLGMILFTSLLNFETINRKLIWCSFRDLLVLLIPLRNCFWRTTRYKRYEKQTNLKTILCTRCQQRVVIPVKNVTCGHICCYTCFYTEPFCALCGSITKSDCFHFLQLLNQNL</sequence>
<evidence type="ECO:0000256" key="15">
    <source>
        <dbReference type="ARBA" id="ARBA00032511"/>
    </source>
</evidence>
<evidence type="ECO:0000256" key="10">
    <source>
        <dbReference type="ARBA" id="ARBA00022833"/>
    </source>
</evidence>
<comment type="pathway">
    <text evidence="2">Protein modification; protein ubiquitination.</text>
</comment>
<protein>
    <recommendedName>
        <fullName evidence="17">RING-type E3 ubiquitin transferase (cysteine targeting)</fullName>
        <ecNumber evidence="17">2.3.2.36</ecNumber>
    </recommendedName>
    <alternativeName>
        <fullName evidence="15">Peroxin-2</fullName>
    </alternativeName>
</protein>
<keyword evidence="12" id="KW-1133">Transmembrane helix</keyword>
<keyword evidence="4" id="KW-0813">Transport</keyword>
<dbReference type="Proteomes" id="UP000267606">
    <property type="component" value="Unassembled WGS sequence"/>
</dbReference>
<dbReference type="EMBL" id="UZAJ01000713">
    <property type="protein sequence ID" value="VDO29753.1"/>
    <property type="molecule type" value="Genomic_DNA"/>
</dbReference>
<evidence type="ECO:0000256" key="13">
    <source>
        <dbReference type="ARBA" id="ARBA00023136"/>
    </source>
</evidence>
<evidence type="ECO:0000256" key="1">
    <source>
        <dbReference type="ARBA" id="ARBA00004585"/>
    </source>
</evidence>
<evidence type="ECO:0000313" key="20">
    <source>
        <dbReference type="Proteomes" id="UP000267606"/>
    </source>
</evidence>
<keyword evidence="13" id="KW-0472">Membrane</keyword>
<dbReference type="PANTHER" id="PTHR48178:SF1">
    <property type="entry name" value="PEROXISOME BIOGENESIS FACTOR 2"/>
    <property type="match status" value="1"/>
</dbReference>
<evidence type="ECO:0000256" key="14">
    <source>
        <dbReference type="ARBA" id="ARBA00023140"/>
    </source>
</evidence>
<dbReference type="GO" id="GO:0061630">
    <property type="term" value="F:ubiquitin protein ligase activity"/>
    <property type="evidence" value="ECO:0007669"/>
    <property type="project" value="UniProtKB-EC"/>
</dbReference>
<reference evidence="21" key="1">
    <citation type="submission" date="2016-06" db="UniProtKB">
        <authorList>
            <consortium name="WormBaseParasite"/>
        </authorList>
    </citation>
    <scope>IDENTIFICATION</scope>
</reference>
<name>A0A183H1Y4_9BILA</name>
<dbReference type="GO" id="GO:0008270">
    <property type="term" value="F:zinc ion binding"/>
    <property type="evidence" value="ECO:0007669"/>
    <property type="project" value="UniProtKB-KW"/>
</dbReference>
<evidence type="ECO:0000256" key="3">
    <source>
        <dbReference type="ARBA" id="ARBA00008704"/>
    </source>
</evidence>
<dbReference type="InterPro" id="IPR006845">
    <property type="entry name" value="Pex_N"/>
</dbReference>
<comment type="similarity">
    <text evidence="3">Belongs to the pex2/pex10/pex12 family.</text>
</comment>
<keyword evidence="9" id="KW-0833">Ubl conjugation pathway</keyword>
<evidence type="ECO:0000256" key="5">
    <source>
        <dbReference type="ARBA" id="ARBA00022679"/>
    </source>
</evidence>
<dbReference type="AlphaFoldDB" id="A0A183H1Y4"/>
<keyword evidence="6" id="KW-0812">Transmembrane</keyword>
<dbReference type="Pfam" id="PF04757">
    <property type="entry name" value="Pex2_Pex12"/>
    <property type="match status" value="1"/>
</dbReference>
<dbReference type="PANTHER" id="PTHR48178">
    <property type="entry name" value="PEROXISOME BIOGENESIS FACTOR 2"/>
    <property type="match status" value="1"/>
</dbReference>
<organism evidence="21">
    <name type="scientific">Onchocerca flexuosa</name>
    <dbReference type="NCBI Taxonomy" id="387005"/>
    <lineage>
        <taxon>Eukaryota</taxon>
        <taxon>Metazoa</taxon>
        <taxon>Ecdysozoa</taxon>
        <taxon>Nematoda</taxon>
        <taxon>Chromadorea</taxon>
        <taxon>Rhabditida</taxon>
        <taxon>Spirurina</taxon>
        <taxon>Spiruromorpha</taxon>
        <taxon>Filarioidea</taxon>
        <taxon>Onchocercidae</taxon>
        <taxon>Onchocerca</taxon>
    </lineage>
</organism>
<comment type="catalytic activity">
    <reaction evidence="16">
        <text>[E2 ubiquitin-conjugating enzyme]-S-ubiquitinyl-L-cysteine + [acceptor protein]-L-cysteine = [E2 ubiquitin-conjugating enzyme]-L-cysteine + [acceptor protein]-S-ubiquitinyl-L-cysteine.</text>
        <dbReference type="EC" id="2.3.2.36"/>
    </reaction>
</comment>
<evidence type="ECO:0000256" key="17">
    <source>
        <dbReference type="ARBA" id="ARBA00034523"/>
    </source>
</evidence>
<dbReference type="WBParaSite" id="OFLC_0000149301-mRNA-1">
    <property type="protein sequence ID" value="OFLC_0000149301-mRNA-1"/>
    <property type="gene ID" value="OFLC_0000149301"/>
</dbReference>
<dbReference type="GO" id="GO:0005778">
    <property type="term" value="C:peroxisomal membrane"/>
    <property type="evidence" value="ECO:0007669"/>
    <property type="project" value="UniProtKB-SubCell"/>
</dbReference>
<evidence type="ECO:0000256" key="4">
    <source>
        <dbReference type="ARBA" id="ARBA00022448"/>
    </source>
</evidence>
<feature type="domain" description="Pex N-terminal" evidence="18">
    <location>
        <begin position="72"/>
        <end position="184"/>
    </location>
</feature>
<evidence type="ECO:0000256" key="6">
    <source>
        <dbReference type="ARBA" id="ARBA00022692"/>
    </source>
</evidence>
<keyword evidence="20" id="KW-1185">Reference proteome</keyword>
<evidence type="ECO:0000256" key="8">
    <source>
        <dbReference type="ARBA" id="ARBA00022771"/>
    </source>
</evidence>
<keyword evidence="5" id="KW-0808">Transferase</keyword>
<evidence type="ECO:0000256" key="9">
    <source>
        <dbReference type="ARBA" id="ARBA00022786"/>
    </source>
</evidence>
<evidence type="ECO:0000256" key="2">
    <source>
        <dbReference type="ARBA" id="ARBA00004906"/>
    </source>
</evidence>
<dbReference type="InterPro" id="IPR025654">
    <property type="entry name" value="PEX2/10"/>
</dbReference>
<dbReference type="EC" id="2.3.2.36" evidence="17"/>
<evidence type="ECO:0000313" key="21">
    <source>
        <dbReference type="WBParaSite" id="OFLC_0000149301-mRNA-1"/>
    </source>
</evidence>
<evidence type="ECO:0000256" key="7">
    <source>
        <dbReference type="ARBA" id="ARBA00022723"/>
    </source>
</evidence>
<keyword evidence="14" id="KW-0576">Peroxisome</keyword>
<comment type="subcellular location">
    <subcellularLocation>
        <location evidence="1">Peroxisome membrane</location>
        <topology evidence="1">Multi-pass membrane protein</topology>
    </subcellularLocation>
</comment>
<reference evidence="19 20" key="2">
    <citation type="submission" date="2018-11" db="EMBL/GenBank/DDBJ databases">
        <authorList>
            <consortium name="Pathogen Informatics"/>
        </authorList>
    </citation>
    <scope>NUCLEOTIDE SEQUENCE [LARGE SCALE GENOMIC DNA]</scope>
</reference>
<dbReference type="GO" id="GO:0016558">
    <property type="term" value="P:protein import into peroxisome matrix"/>
    <property type="evidence" value="ECO:0007669"/>
    <property type="project" value="InterPro"/>
</dbReference>
<dbReference type="STRING" id="387005.A0A183H1Y4"/>
<keyword evidence="7" id="KW-0479">Metal-binding</keyword>
<proteinExistence type="inferred from homology"/>
<keyword evidence="8" id="KW-0863">Zinc-finger</keyword>
<evidence type="ECO:0000259" key="18">
    <source>
        <dbReference type="Pfam" id="PF04757"/>
    </source>
</evidence>